<feature type="domain" description="D-isomer specific 2-hydroxyacid dehydrogenase NAD-binding" evidence="6">
    <location>
        <begin position="104"/>
        <end position="278"/>
    </location>
</feature>
<evidence type="ECO:0000256" key="2">
    <source>
        <dbReference type="ARBA" id="ARBA00023002"/>
    </source>
</evidence>
<accession>A0ABW2FLG9</accession>
<evidence type="ECO:0000313" key="8">
    <source>
        <dbReference type="Proteomes" id="UP001596378"/>
    </source>
</evidence>
<dbReference type="RefSeq" id="WP_378051687.1">
    <property type="nucleotide sequence ID" value="NZ_JBHMDN010000035.1"/>
</dbReference>
<dbReference type="InterPro" id="IPR036291">
    <property type="entry name" value="NAD(P)-bd_dom_sf"/>
</dbReference>
<comment type="similarity">
    <text evidence="1 4">Belongs to the D-isomer specific 2-hydroxyacid dehydrogenase family.</text>
</comment>
<keyword evidence="3" id="KW-0520">NAD</keyword>
<comment type="caution">
    <text evidence="7">The sequence shown here is derived from an EMBL/GenBank/DDBJ whole genome shotgun (WGS) entry which is preliminary data.</text>
</comment>
<dbReference type="SUPFAM" id="SSF51735">
    <property type="entry name" value="NAD(P)-binding Rossmann-fold domains"/>
    <property type="match status" value="1"/>
</dbReference>
<evidence type="ECO:0000313" key="7">
    <source>
        <dbReference type="EMBL" id="MFC7152623.1"/>
    </source>
</evidence>
<evidence type="ECO:0000259" key="6">
    <source>
        <dbReference type="Pfam" id="PF02826"/>
    </source>
</evidence>
<dbReference type="Gene3D" id="3.40.50.720">
    <property type="entry name" value="NAD(P)-binding Rossmann-like Domain"/>
    <property type="match status" value="2"/>
</dbReference>
<organism evidence="7 8">
    <name type="scientific">Cohnella cellulosilytica</name>
    <dbReference type="NCBI Taxonomy" id="986710"/>
    <lineage>
        <taxon>Bacteria</taxon>
        <taxon>Bacillati</taxon>
        <taxon>Bacillota</taxon>
        <taxon>Bacilli</taxon>
        <taxon>Bacillales</taxon>
        <taxon>Paenibacillaceae</taxon>
        <taxon>Cohnella</taxon>
    </lineage>
</organism>
<dbReference type="SUPFAM" id="SSF52283">
    <property type="entry name" value="Formate/glycerate dehydrogenase catalytic domain-like"/>
    <property type="match status" value="1"/>
</dbReference>
<dbReference type="Pfam" id="PF00389">
    <property type="entry name" value="2-Hacid_dh"/>
    <property type="match status" value="1"/>
</dbReference>
<dbReference type="InterPro" id="IPR006139">
    <property type="entry name" value="D-isomer_2_OHA_DH_cat_dom"/>
</dbReference>
<evidence type="ECO:0000256" key="1">
    <source>
        <dbReference type="ARBA" id="ARBA00005854"/>
    </source>
</evidence>
<reference evidence="8" key="1">
    <citation type="journal article" date="2019" name="Int. J. Syst. Evol. Microbiol.">
        <title>The Global Catalogue of Microorganisms (GCM) 10K type strain sequencing project: providing services to taxonomists for standard genome sequencing and annotation.</title>
        <authorList>
            <consortium name="The Broad Institute Genomics Platform"/>
            <consortium name="The Broad Institute Genome Sequencing Center for Infectious Disease"/>
            <person name="Wu L."/>
            <person name="Ma J."/>
        </authorList>
    </citation>
    <scope>NUCLEOTIDE SEQUENCE [LARGE SCALE GENOMIC DNA]</scope>
    <source>
        <strain evidence="8">KCTC 12907</strain>
    </source>
</reference>
<dbReference type="Pfam" id="PF02826">
    <property type="entry name" value="2-Hacid_dh_C"/>
    <property type="match status" value="1"/>
</dbReference>
<proteinExistence type="inferred from homology"/>
<dbReference type="Proteomes" id="UP001596378">
    <property type="component" value="Unassembled WGS sequence"/>
</dbReference>
<dbReference type="PANTHER" id="PTHR43333:SF1">
    <property type="entry name" value="D-ISOMER SPECIFIC 2-HYDROXYACID DEHYDROGENASE NAD-BINDING DOMAIN-CONTAINING PROTEIN"/>
    <property type="match status" value="1"/>
</dbReference>
<dbReference type="PANTHER" id="PTHR43333">
    <property type="entry name" value="2-HACID_DH_C DOMAIN-CONTAINING PROTEIN"/>
    <property type="match status" value="1"/>
</dbReference>
<protein>
    <submittedName>
        <fullName evidence="7">D-2-hydroxyacid dehydrogenase</fullName>
    </submittedName>
</protein>
<dbReference type="EMBL" id="JBHTAI010000024">
    <property type="protein sequence ID" value="MFC7152623.1"/>
    <property type="molecule type" value="Genomic_DNA"/>
</dbReference>
<evidence type="ECO:0000259" key="5">
    <source>
        <dbReference type="Pfam" id="PF00389"/>
    </source>
</evidence>
<keyword evidence="2 4" id="KW-0560">Oxidoreductase</keyword>
<dbReference type="CDD" id="cd05300">
    <property type="entry name" value="2-Hacid_dh_1"/>
    <property type="match status" value="1"/>
</dbReference>
<sequence length="316" mass="35449">MPTLLLLFPLKNEHIEQIRQRIPEWTIVSAQDTEITAEHYRDAEIVLGWNAKMEEAVDSAVRLKWVQTNSAGVDKLPLDRLRERGVAVTSASGIHPVSMTETLFAMLLAFSRNLHRAIRQQSRGEWHVSERYYQLAGRSIGIIGVGAIGTEMARLAKAFGMTTLGVRKSARPIAEIDEMYGMDKLDDVLSRSDMVVNVLPYTEETHHLFNAEKFSRMKSDGLFFNFGRGPSVDTDALVSALEQGTIGGAGLDVFEVEPLPSDHPLWKMDNVIVTPHIGGWTDHYKTRVAEILLDNLDAYLQEGKPVRNVVDFSRSY</sequence>
<evidence type="ECO:0000256" key="3">
    <source>
        <dbReference type="ARBA" id="ARBA00023027"/>
    </source>
</evidence>
<gene>
    <name evidence="7" type="ORF">ACFQMJ_29155</name>
</gene>
<dbReference type="InterPro" id="IPR006140">
    <property type="entry name" value="D-isomer_DH_NAD-bd"/>
</dbReference>
<evidence type="ECO:0000256" key="4">
    <source>
        <dbReference type="RuleBase" id="RU003719"/>
    </source>
</evidence>
<feature type="domain" description="D-isomer specific 2-hydroxyacid dehydrogenase catalytic" evidence="5">
    <location>
        <begin position="9"/>
        <end position="310"/>
    </location>
</feature>
<keyword evidence="8" id="KW-1185">Reference proteome</keyword>
<name>A0ABW2FLG9_9BACL</name>